<proteinExistence type="predicted"/>
<comment type="caution">
    <text evidence="1">The sequence shown here is derived from an EMBL/GenBank/DDBJ whole genome shotgun (WGS) entry which is preliminary data.</text>
</comment>
<evidence type="ECO:0000313" key="2">
    <source>
        <dbReference type="Proteomes" id="UP001500936"/>
    </source>
</evidence>
<keyword evidence="2" id="KW-1185">Reference proteome</keyword>
<accession>A0ABP8KVY6</accession>
<evidence type="ECO:0000313" key="1">
    <source>
        <dbReference type="EMBL" id="GAA4417471.1"/>
    </source>
</evidence>
<protein>
    <recommendedName>
        <fullName evidence="3">Outer membrane protein beta-barrel domain-containing protein</fullName>
    </recommendedName>
</protein>
<name>A0ABP8KVY6_9BACT</name>
<dbReference type="Proteomes" id="UP001500936">
    <property type="component" value="Unassembled WGS sequence"/>
</dbReference>
<sequence length="150" mass="16567">MKKTALVVTILLYVNTISAFGQASVAYYPFNSLFSVSTNPNRPLWVDARVQTNTLFGSLSTTLAPMITISRRQSAAYYAGLGVRFNALNTLVSARVLEGYSLHAGVRVAPVTTLPNLRVAFEISPFSRRDFKSGILYSYLGVVYQFGRKE</sequence>
<reference evidence="2" key="1">
    <citation type="journal article" date="2019" name="Int. J. Syst. Evol. Microbiol.">
        <title>The Global Catalogue of Microorganisms (GCM) 10K type strain sequencing project: providing services to taxonomists for standard genome sequencing and annotation.</title>
        <authorList>
            <consortium name="The Broad Institute Genomics Platform"/>
            <consortium name="The Broad Institute Genome Sequencing Center for Infectious Disease"/>
            <person name="Wu L."/>
            <person name="Ma J."/>
        </authorList>
    </citation>
    <scope>NUCLEOTIDE SEQUENCE [LARGE SCALE GENOMIC DNA]</scope>
    <source>
        <strain evidence="2">JCM 17925</strain>
    </source>
</reference>
<dbReference type="EMBL" id="BAABHB010000015">
    <property type="protein sequence ID" value="GAA4417471.1"/>
    <property type="molecule type" value="Genomic_DNA"/>
</dbReference>
<dbReference type="RefSeq" id="WP_345270775.1">
    <property type="nucleotide sequence ID" value="NZ_BAABHB010000015.1"/>
</dbReference>
<evidence type="ECO:0008006" key="3">
    <source>
        <dbReference type="Google" id="ProtNLM"/>
    </source>
</evidence>
<organism evidence="1 2">
    <name type="scientific">Nibrella viscosa</name>
    <dbReference type="NCBI Taxonomy" id="1084524"/>
    <lineage>
        <taxon>Bacteria</taxon>
        <taxon>Pseudomonadati</taxon>
        <taxon>Bacteroidota</taxon>
        <taxon>Cytophagia</taxon>
        <taxon>Cytophagales</taxon>
        <taxon>Spirosomataceae</taxon>
        <taxon>Nibrella</taxon>
    </lineage>
</organism>
<gene>
    <name evidence="1" type="ORF">GCM10023187_49900</name>
</gene>